<sequence length="91" mass="9962">MSSRLLGATSPIAEAVRRRRAEYGTDAQLIERLLGLTTTRAQQQRGRTFINGVVEREGAGALPRMLSSAESMPTPNEVDAPGLWLARLEIQ</sequence>
<dbReference type="SUPFAM" id="SSF55486">
    <property type="entry name" value="Metalloproteases ('zincins'), catalytic domain"/>
    <property type="match status" value="1"/>
</dbReference>
<organism evidence="1">
    <name type="scientific">freshwater metagenome</name>
    <dbReference type="NCBI Taxonomy" id="449393"/>
    <lineage>
        <taxon>unclassified sequences</taxon>
        <taxon>metagenomes</taxon>
        <taxon>ecological metagenomes</taxon>
    </lineage>
</organism>
<protein>
    <submittedName>
        <fullName evidence="1">Unannotated protein</fullName>
    </submittedName>
</protein>
<dbReference type="AlphaFoldDB" id="A0A6J7PL80"/>
<proteinExistence type="predicted"/>
<dbReference type="PANTHER" id="PTHR39420">
    <property type="match status" value="1"/>
</dbReference>
<dbReference type="EMBL" id="CAFBPC010000120">
    <property type="protein sequence ID" value="CAB5005918.1"/>
    <property type="molecule type" value="Genomic_DNA"/>
</dbReference>
<dbReference type="Pfam" id="PF10103">
    <property type="entry name" value="Zincin_2"/>
    <property type="match status" value="1"/>
</dbReference>
<evidence type="ECO:0000313" key="1">
    <source>
        <dbReference type="EMBL" id="CAB5005918.1"/>
    </source>
</evidence>
<accession>A0A6J7PL80</accession>
<dbReference type="InterPro" id="IPR018766">
    <property type="entry name" value="Zinicin_2"/>
</dbReference>
<gene>
    <name evidence="1" type="ORF">UFOPK4057_00617</name>
</gene>
<dbReference type="PANTHER" id="PTHR39420:SF1">
    <property type="entry name" value="HYDROLASE"/>
    <property type="match status" value="1"/>
</dbReference>
<reference evidence="1" key="1">
    <citation type="submission" date="2020-05" db="EMBL/GenBank/DDBJ databases">
        <authorList>
            <person name="Chiriac C."/>
            <person name="Salcher M."/>
            <person name="Ghai R."/>
            <person name="Kavagutti S V."/>
        </authorList>
    </citation>
    <scope>NUCLEOTIDE SEQUENCE</scope>
</reference>
<name>A0A6J7PL80_9ZZZZ</name>